<feature type="region of interest" description="Disordered" evidence="1">
    <location>
        <begin position="363"/>
        <end position="425"/>
    </location>
</feature>
<evidence type="ECO:0000256" key="1">
    <source>
        <dbReference type="SAM" id="MobiDB-lite"/>
    </source>
</evidence>
<feature type="compositionally biased region" description="Low complexity" evidence="1">
    <location>
        <begin position="411"/>
        <end position="420"/>
    </location>
</feature>
<evidence type="ECO:0000313" key="2">
    <source>
        <dbReference type="EMBL" id="KXG52222.1"/>
    </source>
</evidence>
<evidence type="ECO:0000313" key="3">
    <source>
        <dbReference type="Proteomes" id="UP000070168"/>
    </source>
</evidence>
<protein>
    <recommendedName>
        <fullName evidence="4">Myb-like domain-containing protein</fullName>
    </recommendedName>
</protein>
<dbReference type="GeneID" id="63711520"/>
<dbReference type="RefSeq" id="XP_040650758.1">
    <property type="nucleotide sequence ID" value="XM_040796220.1"/>
</dbReference>
<feature type="compositionally biased region" description="Pro residues" evidence="1">
    <location>
        <begin position="364"/>
        <end position="377"/>
    </location>
</feature>
<comment type="caution">
    <text evidence="2">The sequence shown here is derived from an EMBL/GenBank/DDBJ whole genome shotgun (WGS) entry which is preliminary data.</text>
</comment>
<proteinExistence type="predicted"/>
<keyword evidence="3" id="KW-1185">Reference proteome</keyword>
<feature type="compositionally biased region" description="Polar residues" evidence="1">
    <location>
        <begin position="396"/>
        <end position="405"/>
    </location>
</feature>
<feature type="compositionally biased region" description="Low complexity" evidence="1">
    <location>
        <begin position="184"/>
        <end position="200"/>
    </location>
</feature>
<dbReference type="Proteomes" id="UP000070168">
    <property type="component" value="Unassembled WGS sequence"/>
</dbReference>
<dbReference type="AlphaFoldDB" id="A0A135LTE2"/>
<dbReference type="OrthoDB" id="3439209at2759"/>
<reference evidence="2 3" key="1">
    <citation type="journal article" date="2016" name="BMC Genomics">
        <title>Genome sequencing and secondary metabolism of the postharvest pathogen Penicillium griseofulvum.</title>
        <authorList>
            <person name="Banani H."/>
            <person name="Marcet-Houben M."/>
            <person name="Ballester A.R."/>
            <person name="Abbruscato P."/>
            <person name="Gonzalez-Candelas L."/>
            <person name="Gabaldon T."/>
            <person name="Spadaro D."/>
        </authorList>
    </citation>
    <scope>NUCLEOTIDE SEQUENCE [LARGE SCALE GENOMIC DNA]</scope>
    <source>
        <strain evidence="2 3">PG3</strain>
    </source>
</reference>
<sequence length="554" mass="61198">MDVLAIPGAPKSWMAHPKEYTGLTDIMYAYASQLWSPDALDKPVSSSQDWYSILYPSTSNSRSDFHLLHHPSPTIDAQHPRESAPVMMNQNRLPGPPMPLMEDGGRFTPLRAEDPRLTGYSQSVSPSTTRLDLNSTLSSNGSTYCDSDIESLDHFDEPISACTMETHAGLVHPTPRSNMLTLPSNSFLSSTEETSSHSFSGVSNLPRDEQSLSNSQFGVANPNIANYPMGIPFNPHPQNTHLAPSIIPQDAKAVNYEEHISWPVCQPSNTTDIWFPTRDLNGSSEDSGWHAHNACSAPWPHNNAYACPTECNQPASHVYGMSSGPPMPSFGHAPVPLVSSAPISHQPYMPTYAPYVSTFEAPPRYHPTPQPTYPPSSQPVSPNTGSGSPGHRTANILGSPSSVSTNEDRSSQQSGEEQSGIETSLHYSDERNKFLIDCKRRGLSYKDIKRVGGFKEAESTLRGRYRTLTKSKEQRVRKPKWQDKDIQLLCQAVCIHAETHGAYHSMTSMNIHMNEPPKVSWKTVAEHIWDNGGSYHFGNATCKKKWCEINNITV</sequence>
<dbReference type="EMBL" id="LHQR01000027">
    <property type="protein sequence ID" value="KXG52222.1"/>
    <property type="molecule type" value="Genomic_DNA"/>
</dbReference>
<dbReference type="OMA" id="WCEIHNI"/>
<dbReference type="STRING" id="5078.A0A135LTE2"/>
<feature type="region of interest" description="Disordered" evidence="1">
    <location>
        <begin position="182"/>
        <end position="217"/>
    </location>
</feature>
<organism evidence="2 3">
    <name type="scientific">Penicillium patulum</name>
    <name type="common">Penicillium griseofulvum</name>
    <dbReference type="NCBI Taxonomy" id="5078"/>
    <lineage>
        <taxon>Eukaryota</taxon>
        <taxon>Fungi</taxon>
        <taxon>Dikarya</taxon>
        <taxon>Ascomycota</taxon>
        <taxon>Pezizomycotina</taxon>
        <taxon>Eurotiomycetes</taxon>
        <taxon>Eurotiomycetidae</taxon>
        <taxon>Eurotiales</taxon>
        <taxon>Aspergillaceae</taxon>
        <taxon>Penicillium</taxon>
    </lineage>
</organism>
<accession>A0A135LTE2</accession>
<name>A0A135LTE2_PENPA</name>
<evidence type="ECO:0008006" key="4">
    <source>
        <dbReference type="Google" id="ProtNLM"/>
    </source>
</evidence>
<gene>
    <name evidence="2" type="ORF">PGRI_085060</name>
</gene>